<feature type="domain" description="HD-GYP" evidence="3">
    <location>
        <begin position="277"/>
        <end position="472"/>
    </location>
</feature>
<dbReference type="SUPFAM" id="SSF109604">
    <property type="entry name" value="HD-domain/PDEase-like"/>
    <property type="match status" value="1"/>
</dbReference>
<dbReference type="PANTHER" id="PTHR43155:SF2">
    <property type="entry name" value="CYCLIC DI-GMP PHOSPHODIESTERASE PA4108"/>
    <property type="match status" value="1"/>
</dbReference>
<accession>A0A7X0SK53</accession>
<feature type="compositionally biased region" description="Polar residues" evidence="1">
    <location>
        <begin position="473"/>
        <end position="487"/>
    </location>
</feature>
<feature type="transmembrane region" description="Helical" evidence="2">
    <location>
        <begin position="9"/>
        <end position="30"/>
    </location>
</feature>
<evidence type="ECO:0000313" key="5">
    <source>
        <dbReference type="Proteomes" id="UP000564644"/>
    </source>
</evidence>
<keyword evidence="2" id="KW-1133">Transmembrane helix</keyword>
<dbReference type="RefSeq" id="WP_185129150.1">
    <property type="nucleotide sequence ID" value="NZ_JACJVO010000012.1"/>
</dbReference>
<gene>
    <name evidence="4" type="ORF">H7C18_11230</name>
</gene>
<dbReference type="NCBIfam" id="TIGR00277">
    <property type="entry name" value="HDIG"/>
    <property type="match status" value="1"/>
</dbReference>
<organism evidence="4 5">
    <name type="scientific">Cohnella zeiphila</name>
    <dbReference type="NCBI Taxonomy" id="2761120"/>
    <lineage>
        <taxon>Bacteria</taxon>
        <taxon>Bacillati</taxon>
        <taxon>Bacillota</taxon>
        <taxon>Bacilli</taxon>
        <taxon>Bacillales</taxon>
        <taxon>Paenibacillaceae</taxon>
        <taxon>Cohnella</taxon>
    </lineage>
</organism>
<evidence type="ECO:0000256" key="1">
    <source>
        <dbReference type="SAM" id="MobiDB-lite"/>
    </source>
</evidence>
<feature type="transmembrane region" description="Helical" evidence="2">
    <location>
        <begin position="173"/>
        <end position="191"/>
    </location>
</feature>
<evidence type="ECO:0000259" key="3">
    <source>
        <dbReference type="PROSITE" id="PS51832"/>
    </source>
</evidence>
<evidence type="ECO:0000313" key="4">
    <source>
        <dbReference type="EMBL" id="MBB6731480.1"/>
    </source>
</evidence>
<comment type="caution">
    <text evidence="4">The sequence shown here is derived from an EMBL/GenBank/DDBJ whole genome shotgun (WGS) entry which is preliminary data.</text>
</comment>
<dbReference type="SMART" id="SM00471">
    <property type="entry name" value="HDc"/>
    <property type="match status" value="1"/>
</dbReference>
<feature type="transmembrane region" description="Helical" evidence="2">
    <location>
        <begin position="234"/>
        <end position="253"/>
    </location>
</feature>
<sequence length="487" mass="53444">MMPGSPRSLAISMSIAAVVLLLGYAFLMTIPGHGTMWDLPRFHFYVISPTLLALAVSAVAVGWTGIRLRDMSALMLALAILSLNGFFLIHALSTPGFLIADQYHLAGVASQVAMTTCAFWIFLSTLSSDSSFIRMVSKYRRSVVVGWVTLIILTNAMALAYPDISNFIPLDIAPLNGLMAVLTVLLYLWAAKRYYKQFQAVKFPLQAAIVFGSVLLSITECVMVTTMMWTLAWWLYHAVLAVSALMLLFGIIAQYRSNLSVTQTIHQAKGYPSSDPLRISISSSMQRLIAATEAKDEYTAGHNYRVAMYGLQLAQAMGLDPEQLRALARGGLIHDVGKIQTPGEILNKPGKLDTHERIVIEQHPVIGYEMCKYIGFMSEELSVIRHHHEKWDGTGYPDKLKGADISLLARILAVADVYDALTSRRAYREPWSQERALQAIAEGSGTHFDPDCVSAFVQLCHRGELAVPEAGTDGSTGSQRAINAAQA</sequence>
<feature type="transmembrane region" description="Helical" evidence="2">
    <location>
        <begin position="143"/>
        <end position="161"/>
    </location>
</feature>
<feature type="transmembrane region" description="Helical" evidence="2">
    <location>
        <begin position="104"/>
        <end position="123"/>
    </location>
</feature>
<feature type="transmembrane region" description="Helical" evidence="2">
    <location>
        <begin position="203"/>
        <end position="228"/>
    </location>
</feature>
<keyword evidence="2" id="KW-0812">Transmembrane</keyword>
<dbReference type="PROSITE" id="PS51832">
    <property type="entry name" value="HD_GYP"/>
    <property type="match status" value="1"/>
</dbReference>
<evidence type="ECO:0000256" key="2">
    <source>
        <dbReference type="SAM" id="Phobius"/>
    </source>
</evidence>
<feature type="transmembrane region" description="Helical" evidence="2">
    <location>
        <begin position="42"/>
        <end position="66"/>
    </location>
</feature>
<dbReference type="Proteomes" id="UP000564644">
    <property type="component" value="Unassembled WGS sequence"/>
</dbReference>
<dbReference type="AlphaFoldDB" id="A0A7X0SK53"/>
<name>A0A7X0SK53_9BACL</name>
<dbReference type="EMBL" id="JACJVO010000012">
    <property type="protein sequence ID" value="MBB6731480.1"/>
    <property type="molecule type" value="Genomic_DNA"/>
</dbReference>
<protein>
    <submittedName>
        <fullName evidence="4">HD-GYP domain-containing protein</fullName>
    </submittedName>
</protein>
<dbReference type="Pfam" id="PF13487">
    <property type="entry name" value="HD_5"/>
    <property type="match status" value="1"/>
</dbReference>
<dbReference type="InterPro" id="IPR006675">
    <property type="entry name" value="HDIG_dom"/>
</dbReference>
<dbReference type="CDD" id="cd00077">
    <property type="entry name" value="HDc"/>
    <property type="match status" value="1"/>
</dbReference>
<feature type="transmembrane region" description="Helical" evidence="2">
    <location>
        <begin position="73"/>
        <end position="92"/>
    </location>
</feature>
<dbReference type="PANTHER" id="PTHR43155">
    <property type="entry name" value="CYCLIC DI-GMP PHOSPHODIESTERASE PA4108-RELATED"/>
    <property type="match status" value="1"/>
</dbReference>
<dbReference type="InterPro" id="IPR003607">
    <property type="entry name" value="HD/PDEase_dom"/>
</dbReference>
<keyword evidence="5" id="KW-1185">Reference proteome</keyword>
<proteinExistence type="predicted"/>
<keyword evidence="2" id="KW-0472">Membrane</keyword>
<dbReference type="InterPro" id="IPR037522">
    <property type="entry name" value="HD_GYP_dom"/>
</dbReference>
<feature type="region of interest" description="Disordered" evidence="1">
    <location>
        <begin position="468"/>
        <end position="487"/>
    </location>
</feature>
<reference evidence="4 5" key="1">
    <citation type="submission" date="2020-08" db="EMBL/GenBank/DDBJ databases">
        <title>Cohnella phylogeny.</title>
        <authorList>
            <person name="Dunlap C."/>
        </authorList>
    </citation>
    <scope>NUCLEOTIDE SEQUENCE [LARGE SCALE GENOMIC DNA]</scope>
    <source>
        <strain evidence="4 5">CBP 2801</strain>
    </source>
</reference>
<dbReference type="Gene3D" id="1.10.3210.10">
    <property type="entry name" value="Hypothetical protein af1432"/>
    <property type="match status" value="1"/>
</dbReference>